<evidence type="ECO:0000313" key="1">
    <source>
        <dbReference type="EMBL" id="PSF08642.1"/>
    </source>
</evidence>
<dbReference type="Proteomes" id="UP000238385">
    <property type="component" value="Unassembled WGS sequence"/>
</dbReference>
<keyword evidence="2" id="KW-1185">Reference proteome</keyword>
<proteinExistence type="predicted"/>
<accession>A0A2T1KGH0</accession>
<reference evidence="1 2" key="1">
    <citation type="submission" date="2018-03" db="EMBL/GenBank/DDBJ databases">
        <title>Marinobacter brunus sp. nov., a marine bacterium of Gamma-proteobacteria isolated from the surface seawater of the South China Sea.</title>
        <authorList>
            <person name="Cheng H."/>
            <person name="Wu Y.-H."/>
            <person name="Xamxidin M."/>
            <person name="Xu X.-W."/>
        </authorList>
    </citation>
    <scope>NUCLEOTIDE SEQUENCE [LARGE SCALE GENOMIC DNA]</scope>
    <source>
        <strain evidence="1 2">JCM 30472</strain>
    </source>
</reference>
<name>A0A2T1KGH0_9GAMM</name>
<dbReference type="EMBL" id="PXNN01000011">
    <property type="protein sequence ID" value="PSF08642.1"/>
    <property type="molecule type" value="Genomic_DNA"/>
</dbReference>
<organism evidence="1 2">
    <name type="scientific">Marinobacter halophilus</name>
    <dbReference type="NCBI Taxonomy" id="1323740"/>
    <lineage>
        <taxon>Bacteria</taxon>
        <taxon>Pseudomonadati</taxon>
        <taxon>Pseudomonadota</taxon>
        <taxon>Gammaproteobacteria</taxon>
        <taxon>Pseudomonadales</taxon>
        <taxon>Marinobacteraceae</taxon>
        <taxon>Marinobacter</taxon>
    </lineage>
</organism>
<dbReference type="AlphaFoldDB" id="A0A2T1KGH0"/>
<gene>
    <name evidence="1" type="ORF">C7H08_08180</name>
</gene>
<comment type="caution">
    <text evidence="1">The sequence shown here is derived from an EMBL/GenBank/DDBJ whole genome shotgun (WGS) entry which is preliminary data.</text>
</comment>
<protein>
    <submittedName>
        <fullName evidence="1">Uncharacterized protein</fullName>
    </submittedName>
</protein>
<evidence type="ECO:0000313" key="2">
    <source>
        <dbReference type="Proteomes" id="UP000238385"/>
    </source>
</evidence>
<sequence length="68" mass="7309">MADRLGHRVVDVFKPCLVCMVSASVALKGGDHVMPLKAWLSGHLLPREEFFAPIALFNYPGAGSTLIG</sequence>